<dbReference type="Gene3D" id="3.10.450.50">
    <property type="match status" value="1"/>
</dbReference>
<organism evidence="1 2">
    <name type="scientific">Salipiger bermudensis (strain DSM 26914 / JCM 13377 / KCTC 12554 / HTCC2601)</name>
    <name type="common">Pelagibaca bermudensis</name>
    <dbReference type="NCBI Taxonomy" id="314265"/>
    <lineage>
        <taxon>Bacteria</taxon>
        <taxon>Pseudomonadati</taxon>
        <taxon>Pseudomonadota</taxon>
        <taxon>Alphaproteobacteria</taxon>
        <taxon>Rhodobacterales</taxon>
        <taxon>Roseobacteraceae</taxon>
        <taxon>Salipiger</taxon>
    </lineage>
</organism>
<evidence type="ECO:0000313" key="1">
    <source>
        <dbReference type="EMBL" id="EAU46168.1"/>
    </source>
</evidence>
<keyword evidence="2" id="KW-1185">Reference proteome</keyword>
<dbReference type="SUPFAM" id="SSF54427">
    <property type="entry name" value="NTF2-like"/>
    <property type="match status" value="1"/>
</dbReference>
<dbReference type="Pfam" id="PF07366">
    <property type="entry name" value="SnoaL"/>
    <property type="match status" value="1"/>
</dbReference>
<dbReference type="STRING" id="314265.R2601_01683"/>
<comment type="caution">
    <text evidence="1">The sequence shown here is derived from an EMBL/GenBank/DDBJ whole genome shotgun (WGS) entry which is preliminary data.</text>
</comment>
<dbReference type="HOGENOM" id="CLU_100997_5_1_5"/>
<dbReference type="Proteomes" id="UP000006230">
    <property type="component" value="Unassembled WGS sequence"/>
</dbReference>
<name>Q0FPP5_SALBH</name>
<sequence length="121" mass="13844">MSESNKATVRAFYEALNDRRFDDLAQYCHPGFVFYHQVDTPHWGVEGFRASEEKNFAAYDDWQMPLIKLIAEGDQVAAYLIFEGTHARDWAGIPASGRKLRFSFHEADAQGRADHRETGAF</sequence>
<dbReference type="AlphaFoldDB" id="Q0FPP5"/>
<reference evidence="1 2" key="1">
    <citation type="journal article" date="2010" name="J. Bacteriol.">
        <title>Genome sequences of Pelagibaca bermudensis HTCC2601T and Maritimibacter alkaliphilus HTCC2654T, the type strains of two marine Roseobacter genera.</title>
        <authorList>
            <person name="Thrash J.C."/>
            <person name="Cho J.C."/>
            <person name="Ferriera S."/>
            <person name="Johnson J."/>
            <person name="Vergin K.L."/>
            <person name="Giovannoni S.J."/>
        </authorList>
    </citation>
    <scope>NUCLEOTIDE SEQUENCE [LARGE SCALE GENOMIC DNA]</scope>
    <source>
        <strain evidence="2">DSM 26914 / JCM 13377 / KCTC 12554 / HTCC2601</strain>
    </source>
</reference>
<dbReference type="RefSeq" id="WP_007801508.1">
    <property type="nucleotide sequence ID" value="NZ_DS022277.1"/>
</dbReference>
<proteinExistence type="predicted"/>
<dbReference type="GO" id="GO:0030638">
    <property type="term" value="P:polyketide metabolic process"/>
    <property type="evidence" value="ECO:0007669"/>
    <property type="project" value="InterPro"/>
</dbReference>
<gene>
    <name evidence="1" type="ORF">R2601_01683</name>
</gene>
<protein>
    <submittedName>
        <fullName evidence="1">Ester cyclase-like protein</fullName>
    </submittedName>
</protein>
<dbReference type="eggNOG" id="COG5485">
    <property type="taxonomic scope" value="Bacteria"/>
</dbReference>
<dbReference type="InterPro" id="IPR032710">
    <property type="entry name" value="NTF2-like_dom_sf"/>
</dbReference>
<accession>Q0FPP5</accession>
<evidence type="ECO:0000313" key="2">
    <source>
        <dbReference type="Proteomes" id="UP000006230"/>
    </source>
</evidence>
<dbReference type="EMBL" id="AATQ01000017">
    <property type="protein sequence ID" value="EAU46168.1"/>
    <property type="molecule type" value="Genomic_DNA"/>
</dbReference>
<dbReference type="InterPro" id="IPR009959">
    <property type="entry name" value="Cyclase_SnoaL-like"/>
</dbReference>